<feature type="domain" description="Major facilitator superfamily (MFS) profile" evidence="4">
    <location>
        <begin position="181"/>
        <end position="374"/>
    </location>
</feature>
<dbReference type="Gene3D" id="1.20.1250.20">
    <property type="entry name" value="MFS general substrate transporter like domains"/>
    <property type="match status" value="2"/>
</dbReference>
<proteinExistence type="inferred from homology"/>
<accession>A0AAD4CMB3</accession>
<dbReference type="SUPFAM" id="SSF103473">
    <property type="entry name" value="MFS general substrate transporter"/>
    <property type="match status" value="1"/>
</dbReference>
<keyword evidence="6" id="KW-1185">Reference proteome</keyword>
<dbReference type="InterPro" id="IPR020846">
    <property type="entry name" value="MFS_dom"/>
</dbReference>
<feature type="transmembrane region" description="Helical" evidence="3">
    <location>
        <begin position="271"/>
        <end position="291"/>
    </location>
</feature>
<evidence type="ECO:0000313" key="6">
    <source>
        <dbReference type="Proteomes" id="UP001194746"/>
    </source>
</evidence>
<organism evidence="5 6">
    <name type="scientific">Aspergillus nanangensis</name>
    <dbReference type="NCBI Taxonomy" id="2582783"/>
    <lineage>
        <taxon>Eukaryota</taxon>
        <taxon>Fungi</taxon>
        <taxon>Dikarya</taxon>
        <taxon>Ascomycota</taxon>
        <taxon>Pezizomycotina</taxon>
        <taxon>Eurotiomycetes</taxon>
        <taxon>Eurotiomycetidae</taxon>
        <taxon>Eurotiales</taxon>
        <taxon>Aspergillaceae</taxon>
        <taxon>Aspergillus</taxon>
        <taxon>Aspergillus subgen. Circumdati</taxon>
    </lineage>
</organism>
<feature type="transmembrane region" description="Helical" evidence="3">
    <location>
        <begin position="303"/>
        <end position="332"/>
    </location>
</feature>
<sequence length="374" mass="39346">MSDMEEEEKQAKHPPREIQPRDIACDIDCDDEGGIRGWMAVVALFCITFNTFGYSNAFGLCTEYYQLLLAQGILGGLSNGLTYTPALTAVNQSFQRRRALAVSLGTTGSSIGGIIIPIALSHLLNSSPGLSFGWAVRIIGFILLVTSMTASITISTRSPRQRRTGSPLPIVLVKQAWRVPAYTLQVGAIFLLNWVCFIPFFYLPSFAQGLGISSNMSNYLLAIVNGASIGGRVLGGLVSARVGIFNVVTASGVGFGVAMLGWLAVGDEAGLIGVAVVMGFFFGTVTSLYFATLAMTAPAPNQVGAYMGMALGVVSVAALTGTPITGAMIGAYDGSYQAAIVFGGVGALVGTALFVPARMDLQKGEGRRKKKWIA</sequence>
<dbReference type="GO" id="GO:0022857">
    <property type="term" value="F:transmembrane transporter activity"/>
    <property type="evidence" value="ECO:0007669"/>
    <property type="project" value="InterPro"/>
</dbReference>
<feature type="transmembrane region" description="Helical" evidence="3">
    <location>
        <begin position="38"/>
        <end position="58"/>
    </location>
</feature>
<evidence type="ECO:0000259" key="4">
    <source>
        <dbReference type="PROSITE" id="PS50850"/>
    </source>
</evidence>
<dbReference type="AlphaFoldDB" id="A0AAD4CMB3"/>
<feature type="transmembrane region" description="Helical" evidence="3">
    <location>
        <begin position="132"/>
        <end position="154"/>
    </location>
</feature>
<gene>
    <name evidence="5" type="ORF">FE257_007633</name>
</gene>
<reference evidence="5" key="1">
    <citation type="journal article" date="2019" name="Beilstein J. Org. Chem.">
        <title>Nanangenines: drimane sesquiterpenoids as the dominant metabolite cohort of a novel Australian fungus, Aspergillus nanangensis.</title>
        <authorList>
            <person name="Lacey H.J."/>
            <person name="Gilchrist C.L.M."/>
            <person name="Crombie A."/>
            <person name="Kalaitzis J.A."/>
            <person name="Vuong D."/>
            <person name="Rutledge P.J."/>
            <person name="Turner P."/>
            <person name="Pitt J.I."/>
            <person name="Lacey E."/>
            <person name="Chooi Y.H."/>
            <person name="Piggott A.M."/>
        </authorList>
    </citation>
    <scope>NUCLEOTIDE SEQUENCE</scope>
    <source>
        <strain evidence="5">MST-FP2251</strain>
    </source>
</reference>
<evidence type="ECO:0000256" key="2">
    <source>
        <dbReference type="ARBA" id="ARBA00006727"/>
    </source>
</evidence>
<feature type="transmembrane region" description="Helical" evidence="3">
    <location>
        <begin position="338"/>
        <end position="361"/>
    </location>
</feature>
<evidence type="ECO:0000256" key="1">
    <source>
        <dbReference type="ARBA" id="ARBA00004141"/>
    </source>
</evidence>
<dbReference type="InterPro" id="IPR011701">
    <property type="entry name" value="MFS"/>
</dbReference>
<feature type="transmembrane region" description="Helical" evidence="3">
    <location>
        <begin position="216"/>
        <end position="235"/>
    </location>
</feature>
<comment type="subcellular location">
    <subcellularLocation>
        <location evidence="1">Membrane</location>
        <topology evidence="1">Multi-pass membrane protein</topology>
    </subcellularLocation>
</comment>
<keyword evidence="3" id="KW-0812">Transmembrane</keyword>
<comment type="caution">
    <text evidence="5">The sequence shown here is derived from an EMBL/GenBank/DDBJ whole genome shotgun (WGS) entry which is preliminary data.</text>
</comment>
<dbReference type="GO" id="GO:0016020">
    <property type="term" value="C:membrane"/>
    <property type="evidence" value="ECO:0007669"/>
    <property type="project" value="UniProtKB-SubCell"/>
</dbReference>
<dbReference type="EMBL" id="VCAU01000039">
    <property type="protein sequence ID" value="KAF9889144.1"/>
    <property type="molecule type" value="Genomic_DNA"/>
</dbReference>
<evidence type="ECO:0000256" key="3">
    <source>
        <dbReference type="SAM" id="Phobius"/>
    </source>
</evidence>
<dbReference type="InterPro" id="IPR036259">
    <property type="entry name" value="MFS_trans_sf"/>
</dbReference>
<dbReference type="Proteomes" id="UP001194746">
    <property type="component" value="Unassembled WGS sequence"/>
</dbReference>
<dbReference type="InterPro" id="IPR050327">
    <property type="entry name" value="Proton-linked_MCT"/>
</dbReference>
<feature type="transmembrane region" description="Helical" evidence="3">
    <location>
        <begin position="99"/>
        <end position="120"/>
    </location>
</feature>
<comment type="similarity">
    <text evidence="2">Belongs to the major facilitator superfamily. Monocarboxylate porter (TC 2.A.1.13) family.</text>
</comment>
<feature type="transmembrane region" description="Helical" evidence="3">
    <location>
        <begin position="182"/>
        <end position="204"/>
    </location>
</feature>
<dbReference type="PROSITE" id="PS50850">
    <property type="entry name" value="MFS"/>
    <property type="match status" value="1"/>
</dbReference>
<keyword evidence="3" id="KW-1133">Transmembrane helix</keyword>
<evidence type="ECO:0000313" key="5">
    <source>
        <dbReference type="EMBL" id="KAF9889144.1"/>
    </source>
</evidence>
<dbReference type="PANTHER" id="PTHR11360:SF281">
    <property type="entry name" value="ASPYRIDONES EFFLUX PROTEIN APDF-RELATED"/>
    <property type="match status" value="1"/>
</dbReference>
<feature type="transmembrane region" description="Helical" evidence="3">
    <location>
        <begin position="242"/>
        <end position="265"/>
    </location>
</feature>
<protein>
    <recommendedName>
        <fullName evidence="4">Major facilitator superfamily (MFS) profile domain-containing protein</fullName>
    </recommendedName>
</protein>
<dbReference type="PANTHER" id="PTHR11360">
    <property type="entry name" value="MONOCARBOXYLATE TRANSPORTER"/>
    <property type="match status" value="1"/>
</dbReference>
<name>A0AAD4CMB3_ASPNN</name>
<reference evidence="5" key="2">
    <citation type="submission" date="2020-02" db="EMBL/GenBank/DDBJ databases">
        <authorList>
            <person name="Gilchrist C.L.M."/>
            <person name="Chooi Y.-H."/>
        </authorList>
    </citation>
    <scope>NUCLEOTIDE SEQUENCE</scope>
    <source>
        <strain evidence="5">MST-FP2251</strain>
    </source>
</reference>
<dbReference type="Pfam" id="PF07690">
    <property type="entry name" value="MFS_1"/>
    <property type="match status" value="1"/>
</dbReference>
<keyword evidence="3" id="KW-0472">Membrane</keyword>